<dbReference type="GeneID" id="301135259"/>
<evidence type="ECO:0000256" key="3">
    <source>
        <dbReference type="ARBA" id="ARBA00023163"/>
    </source>
</evidence>
<feature type="domain" description="HTH marR-type" evidence="4">
    <location>
        <begin position="11"/>
        <end position="153"/>
    </location>
</feature>
<dbReference type="EMBL" id="LILB01000001">
    <property type="protein sequence ID" value="KOO51625.1"/>
    <property type="molecule type" value="Genomic_DNA"/>
</dbReference>
<keyword evidence="1" id="KW-0805">Transcription regulation</keyword>
<dbReference type="Proteomes" id="UP000036867">
    <property type="component" value="Unassembled WGS sequence"/>
</dbReference>
<dbReference type="InterPro" id="IPR023187">
    <property type="entry name" value="Tscrpt_reg_MarR-type_CS"/>
</dbReference>
<dbReference type="PROSITE" id="PS01117">
    <property type="entry name" value="HTH_MARR_1"/>
    <property type="match status" value="1"/>
</dbReference>
<dbReference type="STRING" id="263475.AMD00_03955"/>
<name>A0A0M0LKL7_9BACL</name>
<dbReference type="AlphaFoldDB" id="A0A0M0LKL7"/>
<dbReference type="PANTHER" id="PTHR33164">
    <property type="entry name" value="TRANSCRIPTIONAL REGULATOR, MARR FAMILY"/>
    <property type="match status" value="1"/>
</dbReference>
<keyword evidence="3" id="KW-0804">Transcription</keyword>
<dbReference type="GO" id="GO:0003677">
    <property type="term" value="F:DNA binding"/>
    <property type="evidence" value="ECO:0007669"/>
    <property type="project" value="UniProtKB-KW"/>
</dbReference>
<dbReference type="GO" id="GO:0006950">
    <property type="term" value="P:response to stress"/>
    <property type="evidence" value="ECO:0007669"/>
    <property type="project" value="TreeGrafter"/>
</dbReference>
<dbReference type="OrthoDB" id="2352979at2"/>
<evidence type="ECO:0000256" key="2">
    <source>
        <dbReference type="ARBA" id="ARBA00023125"/>
    </source>
</evidence>
<dbReference type="PANTHER" id="PTHR33164:SF43">
    <property type="entry name" value="HTH-TYPE TRANSCRIPTIONAL REPRESSOR YETL"/>
    <property type="match status" value="1"/>
</dbReference>
<dbReference type="Gene3D" id="1.10.10.10">
    <property type="entry name" value="Winged helix-like DNA-binding domain superfamily/Winged helix DNA-binding domain"/>
    <property type="match status" value="1"/>
</dbReference>
<keyword evidence="2" id="KW-0238">DNA-binding</keyword>
<evidence type="ECO:0000313" key="5">
    <source>
        <dbReference type="EMBL" id="KOO51625.1"/>
    </source>
</evidence>
<dbReference type="RefSeq" id="WP_053415775.1">
    <property type="nucleotide sequence ID" value="NZ_JBNNVA010000004.1"/>
</dbReference>
<organism evidence="5 6">
    <name type="scientific">Viridibacillus arvi</name>
    <dbReference type="NCBI Taxonomy" id="263475"/>
    <lineage>
        <taxon>Bacteria</taxon>
        <taxon>Bacillati</taxon>
        <taxon>Bacillota</taxon>
        <taxon>Bacilli</taxon>
        <taxon>Bacillales</taxon>
        <taxon>Caryophanaceae</taxon>
        <taxon>Viridibacillus</taxon>
    </lineage>
</organism>
<evidence type="ECO:0000313" key="6">
    <source>
        <dbReference type="Proteomes" id="UP000036867"/>
    </source>
</evidence>
<protein>
    <recommendedName>
        <fullName evidence="4">HTH marR-type domain-containing protein</fullName>
    </recommendedName>
</protein>
<proteinExistence type="predicted"/>
<dbReference type="InterPro" id="IPR000835">
    <property type="entry name" value="HTH_MarR-typ"/>
</dbReference>
<gene>
    <name evidence="5" type="ORF">AMD00_03955</name>
</gene>
<dbReference type="PROSITE" id="PS50995">
    <property type="entry name" value="HTH_MARR_2"/>
    <property type="match status" value="1"/>
</dbReference>
<evidence type="ECO:0000259" key="4">
    <source>
        <dbReference type="PROSITE" id="PS50995"/>
    </source>
</evidence>
<comment type="caution">
    <text evidence="5">The sequence shown here is derived from an EMBL/GenBank/DDBJ whole genome shotgun (WGS) entry which is preliminary data.</text>
</comment>
<dbReference type="InterPro" id="IPR039422">
    <property type="entry name" value="MarR/SlyA-like"/>
</dbReference>
<keyword evidence="6" id="KW-1185">Reference proteome</keyword>
<evidence type="ECO:0000256" key="1">
    <source>
        <dbReference type="ARBA" id="ARBA00023015"/>
    </source>
</evidence>
<accession>A0A0M0LKL7</accession>
<sequence length="156" mass="17931">MSLEKDASIRSEKLLHSFWHVNHCIRRIVQRTALENELTIPQYALLITLAPFEEMTQKQLGKATFFPKSTLSQAVEGLVQAELIQRNPVEDNRREMLLTLSDKGQLLYNKIQSQESSVLKAFELATDSLSEKQYDDLLTSQRQIITLLEEAIERGE</sequence>
<dbReference type="InterPro" id="IPR036390">
    <property type="entry name" value="WH_DNA-bd_sf"/>
</dbReference>
<dbReference type="Pfam" id="PF12802">
    <property type="entry name" value="MarR_2"/>
    <property type="match status" value="1"/>
</dbReference>
<dbReference type="SUPFAM" id="SSF46785">
    <property type="entry name" value="Winged helix' DNA-binding domain"/>
    <property type="match status" value="1"/>
</dbReference>
<reference evidence="6" key="1">
    <citation type="submission" date="2015-08" db="EMBL/GenBank/DDBJ databases">
        <title>Fjat-10028 dsm 16317.</title>
        <authorList>
            <person name="Liu B."/>
            <person name="Wang J."/>
            <person name="Zhu Y."/>
            <person name="Liu G."/>
            <person name="Chen Q."/>
            <person name="Chen Z."/>
            <person name="Lan J."/>
            <person name="Che J."/>
            <person name="Ge C."/>
            <person name="Shi H."/>
            <person name="Pan Z."/>
            <person name="Liu X."/>
        </authorList>
    </citation>
    <scope>NUCLEOTIDE SEQUENCE [LARGE SCALE GENOMIC DNA]</scope>
    <source>
        <strain evidence="6">DSM 16317</strain>
    </source>
</reference>
<dbReference type="SMART" id="SM00347">
    <property type="entry name" value="HTH_MARR"/>
    <property type="match status" value="1"/>
</dbReference>
<dbReference type="GO" id="GO:0003700">
    <property type="term" value="F:DNA-binding transcription factor activity"/>
    <property type="evidence" value="ECO:0007669"/>
    <property type="project" value="InterPro"/>
</dbReference>
<dbReference type="InterPro" id="IPR036388">
    <property type="entry name" value="WH-like_DNA-bd_sf"/>
</dbReference>